<accession>A0A0G4KS74</accession>
<feature type="compositionally biased region" description="Acidic residues" evidence="2">
    <location>
        <begin position="452"/>
        <end position="473"/>
    </location>
</feature>
<feature type="compositionally biased region" description="Basic and acidic residues" evidence="2">
    <location>
        <begin position="688"/>
        <end position="698"/>
    </location>
</feature>
<dbReference type="AlphaFoldDB" id="A0A0G4KS74"/>
<feature type="compositionally biased region" description="Low complexity" evidence="2">
    <location>
        <begin position="488"/>
        <end position="501"/>
    </location>
</feature>
<evidence type="ECO:0000256" key="2">
    <source>
        <dbReference type="SAM" id="MobiDB-lite"/>
    </source>
</evidence>
<gene>
    <name evidence="4" type="ORF">BN1708_010408</name>
</gene>
<feature type="region of interest" description="Disordered" evidence="2">
    <location>
        <begin position="744"/>
        <end position="772"/>
    </location>
</feature>
<feature type="domain" description="HAUS augmin-like complex subunit 6 N-terminal" evidence="3">
    <location>
        <begin position="54"/>
        <end position="280"/>
    </location>
</feature>
<evidence type="ECO:0000313" key="4">
    <source>
        <dbReference type="EMBL" id="CRK12265.1"/>
    </source>
</evidence>
<reference evidence="4 5" key="1">
    <citation type="submission" date="2015-05" db="EMBL/GenBank/DDBJ databases">
        <authorList>
            <person name="Wang D.B."/>
            <person name="Wang M."/>
        </authorList>
    </citation>
    <scope>NUCLEOTIDE SEQUENCE [LARGE SCALE GENOMIC DNA]</scope>
    <source>
        <strain evidence="4">VL1</strain>
    </source>
</reference>
<feature type="region of interest" description="Disordered" evidence="2">
    <location>
        <begin position="434"/>
        <end position="615"/>
    </location>
</feature>
<feature type="compositionally biased region" description="Basic and acidic residues" evidence="2">
    <location>
        <begin position="552"/>
        <end position="565"/>
    </location>
</feature>
<feature type="region of interest" description="Disordered" evidence="2">
    <location>
        <begin position="682"/>
        <end position="728"/>
    </location>
</feature>
<feature type="compositionally biased region" description="Basic and acidic residues" evidence="2">
    <location>
        <begin position="435"/>
        <end position="444"/>
    </location>
</feature>
<dbReference type="EMBL" id="CVQH01003558">
    <property type="protein sequence ID" value="CRK12265.1"/>
    <property type="molecule type" value="Genomic_DNA"/>
</dbReference>
<feature type="compositionally biased region" description="Polar residues" evidence="2">
    <location>
        <begin position="538"/>
        <end position="551"/>
    </location>
</feature>
<evidence type="ECO:0000313" key="5">
    <source>
        <dbReference type="Proteomes" id="UP000044602"/>
    </source>
</evidence>
<organism evidence="4 5">
    <name type="scientific">Verticillium longisporum</name>
    <name type="common">Verticillium dahliae var. longisporum</name>
    <dbReference type="NCBI Taxonomy" id="100787"/>
    <lineage>
        <taxon>Eukaryota</taxon>
        <taxon>Fungi</taxon>
        <taxon>Dikarya</taxon>
        <taxon>Ascomycota</taxon>
        <taxon>Pezizomycotina</taxon>
        <taxon>Sordariomycetes</taxon>
        <taxon>Hypocreomycetidae</taxon>
        <taxon>Glomerellales</taxon>
        <taxon>Plectosphaerellaceae</taxon>
        <taxon>Verticillium</taxon>
    </lineage>
</organism>
<sequence>MASAPPNSLLARSRSLRSASNRNPPVAAATATATATATPQAAATPTITPNLSIFLTNLRLLDFDSYPDWPAFDAQTFAIQKRRIQSVEWALFQLFALWDPEETRIKLEPYFPPRDHVQSINLRSALQRCLEQAKKNGALGRDAVVRKTMLDDCKGDRLEEVLAVFSSAVLKKMAAAASEAEGEHPTIAEQLALENRGYGGERDELVALALAHRVSLTHVLRRKNEARRRYKDLSELLDIKERSIARRQAEAEACRANGPGEAVSADAVLDMRRMLRNNWTGSERWMETLLQGDASARHDGVLSAPFDRVWRRVEAGRLSELEDHGKGLLEQLEGRVKAQRESLQKWQNFQQKMFGRQPDVKPLAEAEKRKERGINLGFGAHETLHLGQFPVTEKLSLQAPELDPVHASILDDCKKDLAQIGVVRRTDIRSLLGPRLREPTRPDRLSVGTDGGTEEGVSEISELEEEEEEEEPTLEAALPPKPAHRRNNSQSSAPSSSQRSEPPADPPQELSRRSSNRRPVIHRNTSSITKDRPVVNLSRFSSRGSHASGSKTSDRPRSRSPEKPTRPSIIIEPEQTPSPEPPSPTQNMADQILDSMAAASPSPVKQNKPRHTLSLAERTRMSMARMSFGGKAFTPEDEDELDFRTLPIRPAPMATPTEEEDEATLYLGDSALDDLASRTRKSMAGFEAARKKAQLDRRRSQRQSRLPPPPRQEGGLFPKVEEETTQLDVDASVLADELIQGEDMEAVFKSRPRLQTSPAASPRRPIESDEYL</sequence>
<proteinExistence type="predicted"/>
<evidence type="ECO:0000259" key="3">
    <source>
        <dbReference type="Pfam" id="PF14661"/>
    </source>
</evidence>
<keyword evidence="1" id="KW-0175">Coiled coil</keyword>
<feature type="coiled-coil region" evidence="1">
    <location>
        <begin position="216"/>
        <end position="243"/>
    </location>
</feature>
<name>A0A0G4KS74_VERLO</name>
<evidence type="ECO:0000256" key="1">
    <source>
        <dbReference type="SAM" id="Coils"/>
    </source>
</evidence>
<dbReference type="InterPro" id="IPR028163">
    <property type="entry name" value="HAUS_6_N"/>
</dbReference>
<dbReference type="STRING" id="100787.A0A0G4KS74"/>
<feature type="region of interest" description="Disordered" evidence="2">
    <location>
        <begin position="1"/>
        <end position="26"/>
    </location>
</feature>
<dbReference type="Pfam" id="PF14661">
    <property type="entry name" value="HAUS6_N"/>
    <property type="match status" value="1"/>
</dbReference>
<protein>
    <recommendedName>
        <fullName evidence="3">HAUS augmin-like complex subunit 6 N-terminal domain-containing protein</fullName>
    </recommendedName>
</protein>
<dbReference type="Proteomes" id="UP000044602">
    <property type="component" value="Unassembled WGS sequence"/>
</dbReference>
<keyword evidence="5" id="KW-1185">Reference proteome</keyword>